<dbReference type="SUPFAM" id="SSF64356">
    <property type="entry name" value="SNARE-like"/>
    <property type="match status" value="1"/>
</dbReference>
<dbReference type="InterPro" id="IPR011012">
    <property type="entry name" value="Longin-like_dom_sf"/>
</dbReference>
<proteinExistence type="predicted"/>
<dbReference type="Proteomes" id="UP001642260">
    <property type="component" value="Unassembled WGS sequence"/>
</dbReference>
<gene>
    <name evidence="1" type="ORF">ERUC_LOCUS30479</name>
</gene>
<protein>
    <submittedName>
        <fullName evidence="1">Uncharacterized protein</fullName>
    </submittedName>
</protein>
<dbReference type="AlphaFoldDB" id="A0ABC8L238"/>
<evidence type="ECO:0000313" key="2">
    <source>
        <dbReference type="Proteomes" id="UP001642260"/>
    </source>
</evidence>
<reference evidence="1 2" key="1">
    <citation type="submission" date="2022-03" db="EMBL/GenBank/DDBJ databases">
        <authorList>
            <person name="Macdonald S."/>
            <person name="Ahmed S."/>
            <person name="Newling K."/>
        </authorList>
    </citation>
    <scope>NUCLEOTIDE SEQUENCE [LARGE SCALE GENOMIC DNA]</scope>
</reference>
<evidence type="ECO:0000313" key="1">
    <source>
        <dbReference type="EMBL" id="CAH8366050.1"/>
    </source>
</evidence>
<sequence length="178" mass="21056">MQTPTQNKSWEARNINKKGQLMSFEMLLIDEHRGKTWQEELILLDIKGCVIIWRDCHGDVFAAQAELFFSKLIEKEGDTQPNGVTYMFVQLNITLFLGGRGRIPHVYFVIAYGLLDETTDFRYPQYMGARILNEFIKTDAYEWKLHRCLLWLSQVLSWKREGIEYKKNEGQRRKQAEM</sequence>
<comment type="caution">
    <text evidence="1">The sequence shown here is derived from an EMBL/GenBank/DDBJ whole genome shotgun (WGS) entry which is preliminary data.</text>
</comment>
<name>A0ABC8L238_ERUVS</name>
<organism evidence="1 2">
    <name type="scientific">Eruca vesicaria subsp. sativa</name>
    <name type="common">Garden rocket</name>
    <name type="synonym">Eruca sativa</name>
    <dbReference type="NCBI Taxonomy" id="29727"/>
    <lineage>
        <taxon>Eukaryota</taxon>
        <taxon>Viridiplantae</taxon>
        <taxon>Streptophyta</taxon>
        <taxon>Embryophyta</taxon>
        <taxon>Tracheophyta</taxon>
        <taxon>Spermatophyta</taxon>
        <taxon>Magnoliopsida</taxon>
        <taxon>eudicotyledons</taxon>
        <taxon>Gunneridae</taxon>
        <taxon>Pentapetalae</taxon>
        <taxon>rosids</taxon>
        <taxon>malvids</taxon>
        <taxon>Brassicales</taxon>
        <taxon>Brassicaceae</taxon>
        <taxon>Brassiceae</taxon>
        <taxon>Eruca</taxon>
    </lineage>
</organism>
<dbReference type="EMBL" id="CAKOAT010397376">
    <property type="protein sequence ID" value="CAH8366050.1"/>
    <property type="molecule type" value="Genomic_DNA"/>
</dbReference>
<accession>A0ABC8L238</accession>
<keyword evidence="2" id="KW-1185">Reference proteome</keyword>